<accession>A0A1M5JJM5</accession>
<organism evidence="1 2">
    <name type="scientific">Bradyrhizobium erythrophlei</name>
    <dbReference type="NCBI Taxonomy" id="1437360"/>
    <lineage>
        <taxon>Bacteria</taxon>
        <taxon>Pseudomonadati</taxon>
        <taxon>Pseudomonadota</taxon>
        <taxon>Alphaproteobacteria</taxon>
        <taxon>Hyphomicrobiales</taxon>
        <taxon>Nitrobacteraceae</taxon>
        <taxon>Bradyrhizobium</taxon>
    </lineage>
</organism>
<sequence>MIEKRLDNSRRKLMCAIVGGASAGLLFRISRTEAAEKMTPQQAEYQGTPNGIYSCGMCTLFEAPNSCKVVEGEISRDGWCKAFAMAD</sequence>
<dbReference type="OrthoDB" id="5334781at2"/>
<dbReference type="Gene3D" id="4.10.490.10">
    <property type="entry name" value="High potential iron-sulphur protein"/>
    <property type="match status" value="1"/>
</dbReference>
<name>A0A1M5JJM5_9BRAD</name>
<dbReference type="SUPFAM" id="SSF57652">
    <property type="entry name" value="HIPIP (high potential iron protein)"/>
    <property type="match status" value="1"/>
</dbReference>
<evidence type="ECO:0000313" key="2">
    <source>
        <dbReference type="Proteomes" id="UP000189796"/>
    </source>
</evidence>
<dbReference type="InterPro" id="IPR036369">
    <property type="entry name" value="HIPIP_sf"/>
</dbReference>
<reference evidence="1 2" key="1">
    <citation type="submission" date="2016-11" db="EMBL/GenBank/DDBJ databases">
        <authorList>
            <person name="Jaros S."/>
            <person name="Januszkiewicz K."/>
            <person name="Wedrychowicz H."/>
        </authorList>
    </citation>
    <scope>NUCLEOTIDE SEQUENCE [LARGE SCALE GENOMIC DNA]</scope>
    <source>
        <strain evidence="1 2">GAS138</strain>
    </source>
</reference>
<proteinExistence type="predicted"/>
<protein>
    <recommendedName>
        <fullName evidence="3">High potential iron-sulfur proteins family profile domain-containing protein</fullName>
    </recommendedName>
</protein>
<dbReference type="Proteomes" id="UP000189796">
    <property type="component" value="Chromosome I"/>
</dbReference>
<dbReference type="RefSeq" id="WP_079600618.1">
    <property type="nucleotide sequence ID" value="NZ_LT670817.1"/>
</dbReference>
<gene>
    <name evidence="1" type="ORF">SAMN05443248_1438</name>
</gene>
<evidence type="ECO:0008006" key="3">
    <source>
        <dbReference type="Google" id="ProtNLM"/>
    </source>
</evidence>
<dbReference type="EMBL" id="LT670817">
    <property type="protein sequence ID" value="SHG40595.1"/>
    <property type="molecule type" value="Genomic_DNA"/>
</dbReference>
<dbReference type="GO" id="GO:0019646">
    <property type="term" value="P:aerobic electron transport chain"/>
    <property type="evidence" value="ECO:0007669"/>
    <property type="project" value="InterPro"/>
</dbReference>
<evidence type="ECO:0000313" key="1">
    <source>
        <dbReference type="EMBL" id="SHG40595.1"/>
    </source>
</evidence>
<dbReference type="AlphaFoldDB" id="A0A1M5JJM5"/>
<dbReference type="GO" id="GO:0009055">
    <property type="term" value="F:electron transfer activity"/>
    <property type="evidence" value="ECO:0007669"/>
    <property type="project" value="InterPro"/>
</dbReference>